<keyword evidence="2" id="KW-1185">Reference proteome</keyword>
<protein>
    <submittedName>
        <fullName evidence="1">Uncharacterized protein</fullName>
    </submittedName>
</protein>
<gene>
    <name evidence="1" type="ORF">E5K02_13780</name>
</gene>
<evidence type="ECO:0000313" key="1">
    <source>
        <dbReference type="EMBL" id="TGE27443.1"/>
    </source>
</evidence>
<comment type="caution">
    <text evidence="1">The sequence shown here is derived from an EMBL/GenBank/DDBJ whole genome shotgun (WGS) entry which is preliminary data.</text>
</comment>
<reference evidence="1 2" key="1">
    <citation type="submission" date="2019-04" db="EMBL/GenBank/DDBJ databases">
        <authorList>
            <person name="Feng G."/>
            <person name="Zhang J."/>
            <person name="Zhu H."/>
        </authorList>
    </citation>
    <scope>NUCLEOTIDE SEQUENCE [LARGE SCALE GENOMIC DNA]</scope>
    <source>
        <strain evidence="1 2">9PBR-1</strain>
    </source>
</reference>
<dbReference type="AlphaFoldDB" id="A0A4Z0QE37"/>
<accession>A0A4Z0QE37</accession>
<organism evidence="1 2">
    <name type="scientific">Hymenobacter metallicola</name>
    <dbReference type="NCBI Taxonomy" id="2563114"/>
    <lineage>
        <taxon>Bacteria</taxon>
        <taxon>Pseudomonadati</taxon>
        <taxon>Bacteroidota</taxon>
        <taxon>Cytophagia</taxon>
        <taxon>Cytophagales</taxon>
        <taxon>Hymenobacteraceae</taxon>
        <taxon>Hymenobacter</taxon>
    </lineage>
</organism>
<evidence type="ECO:0000313" key="2">
    <source>
        <dbReference type="Proteomes" id="UP000298471"/>
    </source>
</evidence>
<dbReference type="OrthoDB" id="861507at2"/>
<name>A0A4Z0QE37_9BACT</name>
<dbReference type="EMBL" id="SRMB01000002">
    <property type="protein sequence ID" value="TGE27443.1"/>
    <property type="molecule type" value="Genomic_DNA"/>
</dbReference>
<sequence length="473" mass="52453">MPLSLRHRIVVLALLSLFAGRVYAQRVTIDSIKLARTGGLYLPSAHRAMVFTLESEAGATHFRQYVFNPTLGRQRRQDLRLAGRYELGTNASSRQHVLYQLHKRASDSMVTVVLDTTGQVVKLHRELSRKVRWRELGGTVAPQANGFLLTQPSSGHSQLLVRFVSPQLQTQWEHRFVSPQGQVAVDETILDSTHVWFVVTNNARSRRATTKAYCLELATGKVLCRMPLDYNGERRVPGVAAMGPGHSLLLAGYSYPNNRPSRTSTGSLFSARFHPDSSRTDERLVALSKEARLLTAQGRKVLWQTIQPQPDGSVRLVGETYTSTSLGGHIAIGVVTGIATLGIVRVSTTTLRPRDVVSLRLTSAGQVDQLRVLPVKDGGSFTVGGYLQARRMAQAAAAAGVFRLRGFTPDSNRVVLRTANRIMTLDVRSGQPTTVQQTPPTGYFDVWFVEPTHLLLYHEQRSPQRIDLERVAY</sequence>
<dbReference type="RefSeq" id="WP_135395414.1">
    <property type="nucleotide sequence ID" value="NZ_SRMB01000002.1"/>
</dbReference>
<proteinExistence type="predicted"/>
<dbReference type="Proteomes" id="UP000298471">
    <property type="component" value="Unassembled WGS sequence"/>
</dbReference>